<dbReference type="NCBIfam" id="NF005831">
    <property type="entry name" value="PRK07734.1"/>
    <property type="match status" value="1"/>
</dbReference>
<evidence type="ECO:0000259" key="8">
    <source>
        <dbReference type="PROSITE" id="PS51123"/>
    </source>
</evidence>
<dbReference type="InterPro" id="IPR006665">
    <property type="entry name" value="OmpA-like"/>
</dbReference>
<dbReference type="PANTHER" id="PTHR30329">
    <property type="entry name" value="STATOR ELEMENT OF FLAGELLAR MOTOR COMPLEX"/>
    <property type="match status" value="1"/>
</dbReference>
<dbReference type="InterPro" id="IPR050330">
    <property type="entry name" value="Bact_OuterMem_StrucFunc"/>
</dbReference>
<keyword evidence="6 7" id="KW-0472">Membrane</keyword>
<dbReference type="InterPro" id="IPR036737">
    <property type="entry name" value="OmpA-like_sf"/>
</dbReference>
<evidence type="ECO:0000256" key="3">
    <source>
        <dbReference type="ARBA" id="ARBA00022475"/>
    </source>
</evidence>
<dbReference type="SUPFAM" id="SSF103088">
    <property type="entry name" value="OmpA-like"/>
    <property type="match status" value="1"/>
</dbReference>
<dbReference type="RefSeq" id="WP_133581286.1">
    <property type="nucleotide sequence ID" value="NZ_SNYJ01000013.1"/>
</dbReference>
<dbReference type="Pfam" id="PF00691">
    <property type="entry name" value="OmpA"/>
    <property type="match status" value="1"/>
</dbReference>
<organism evidence="9 10">
    <name type="scientific">Aureibacillus halotolerans</name>
    <dbReference type="NCBI Taxonomy" id="1508390"/>
    <lineage>
        <taxon>Bacteria</taxon>
        <taxon>Bacillati</taxon>
        <taxon>Bacillota</taxon>
        <taxon>Bacilli</taxon>
        <taxon>Bacillales</taxon>
        <taxon>Bacillaceae</taxon>
        <taxon>Aureibacillus</taxon>
    </lineage>
</organism>
<dbReference type="Proteomes" id="UP000295632">
    <property type="component" value="Unassembled WGS sequence"/>
</dbReference>
<evidence type="ECO:0000256" key="2">
    <source>
        <dbReference type="ARBA" id="ARBA00008914"/>
    </source>
</evidence>
<proteinExistence type="inferred from homology"/>
<dbReference type="AlphaFoldDB" id="A0A4R6U2V6"/>
<keyword evidence="4" id="KW-0812">Transmembrane</keyword>
<comment type="similarity">
    <text evidence="2">Belongs to the MotB family.</text>
</comment>
<dbReference type="CDD" id="cd07185">
    <property type="entry name" value="OmpA_C-like"/>
    <property type="match status" value="1"/>
</dbReference>
<feature type="domain" description="OmpA-like" evidence="8">
    <location>
        <begin position="131"/>
        <end position="253"/>
    </location>
</feature>
<dbReference type="PROSITE" id="PS51123">
    <property type="entry name" value="OMPA_2"/>
    <property type="match status" value="1"/>
</dbReference>
<dbReference type="Gene3D" id="3.30.1330.60">
    <property type="entry name" value="OmpA-like domain"/>
    <property type="match status" value="1"/>
</dbReference>
<evidence type="ECO:0000313" key="10">
    <source>
        <dbReference type="Proteomes" id="UP000295632"/>
    </source>
</evidence>
<name>A0A4R6U2V6_9BACI</name>
<comment type="caution">
    <text evidence="9">The sequence shown here is derived from an EMBL/GenBank/DDBJ whole genome shotgun (WGS) entry which is preliminary data.</text>
</comment>
<evidence type="ECO:0000256" key="1">
    <source>
        <dbReference type="ARBA" id="ARBA00004162"/>
    </source>
</evidence>
<accession>A0A4R6U2V6</accession>
<dbReference type="GO" id="GO:0005886">
    <property type="term" value="C:plasma membrane"/>
    <property type="evidence" value="ECO:0007669"/>
    <property type="project" value="UniProtKB-SubCell"/>
</dbReference>
<reference evidence="9 10" key="1">
    <citation type="submission" date="2019-03" db="EMBL/GenBank/DDBJ databases">
        <title>Genomic Encyclopedia of Type Strains, Phase IV (KMG-IV): sequencing the most valuable type-strain genomes for metagenomic binning, comparative biology and taxonomic classification.</title>
        <authorList>
            <person name="Goeker M."/>
        </authorList>
    </citation>
    <scope>NUCLEOTIDE SEQUENCE [LARGE SCALE GENOMIC DNA]</scope>
    <source>
        <strain evidence="9 10">DSM 28697</strain>
    </source>
</reference>
<evidence type="ECO:0000256" key="4">
    <source>
        <dbReference type="ARBA" id="ARBA00022692"/>
    </source>
</evidence>
<dbReference type="EMBL" id="SNYJ01000013">
    <property type="protein sequence ID" value="TDQ37444.1"/>
    <property type="molecule type" value="Genomic_DNA"/>
</dbReference>
<gene>
    <name evidence="9" type="ORF">EV213_11379</name>
</gene>
<evidence type="ECO:0000313" key="9">
    <source>
        <dbReference type="EMBL" id="TDQ37444.1"/>
    </source>
</evidence>
<dbReference type="Pfam" id="PF13677">
    <property type="entry name" value="MotB_plug"/>
    <property type="match status" value="1"/>
</dbReference>
<dbReference type="OrthoDB" id="9815217at2"/>
<sequence length="261" mass="29531">MTQRRKKKHKEEHIDESWLIPYADLMTLLLALFIVLFSTSSVDAEKFRAMSGVFSELFTGGTGVMDFPSDAPTRGTTMDVKNLGTTAEGEDEDDSALTERELKELEEIQEKIDSYIASNQLEETFETSLSDEGLLILIRDSILFRSGRADVRSEYEPIANELSDLLVMDPPRQIIISGHTDNVPIRTARFDSNWELSVMRSVNFMKLLMKNDALLPQWFSAKGFGEYRPVASNETPEGREKNRRVEILILPRTADTTSSTP</sequence>
<protein>
    <submittedName>
        <fullName evidence="9">Chemotaxis protein MotB</fullName>
    </submittedName>
</protein>
<dbReference type="PANTHER" id="PTHR30329:SF21">
    <property type="entry name" value="LIPOPROTEIN YIAD-RELATED"/>
    <property type="match status" value="1"/>
</dbReference>
<comment type="subcellular location">
    <subcellularLocation>
        <location evidence="1">Cell membrane</location>
        <topology evidence="1">Single-pass membrane protein</topology>
    </subcellularLocation>
</comment>
<keyword evidence="3" id="KW-1003">Cell membrane</keyword>
<dbReference type="InterPro" id="IPR025713">
    <property type="entry name" value="MotB-like_N_dom"/>
</dbReference>
<evidence type="ECO:0000256" key="6">
    <source>
        <dbReference type="ARBA" id="ARBA00023136"/>
    </source>
</evidence>
<keyword evidence="10" id="KW-1185">Reference proteome</keyword>
<evidence type="ECO:0000256" key="5">
    <source>
        <dbReference type="ARBA" id="ARBA00022989"/>
    </source>
</evidence>
<keyword evidence="5" id="KW-1133">Transmembrane helix</keyword>
<evidence type="ECO:0000256" key="7">
    <source>
        <dbReference type="PROSITE-ProRule" id="PRU00473"/>
    </source>
</evidence>